<reference evidence="2" key="1">
    <citation type="journal article" date="2010" name="Genome Res.">
        <title>Population genomic sequencing of Coccidioides fungi reveals recent hybridization and transposon control.</title>
        <authorList>
            <person name="Neafsey D.E."/>
            <person name="Barker B.M."/>
            <person name="Sharpton T.J."/>
            <person name="Stajich J.E."/>
            <person name="Park D.J."/>
            <person name="Whiston E."/>
            <person name="Hung C.-Y."/>
            <person name="McMahan C."/>
            <person name="White J."/>
            <person name="Sykes S."/>
            <person name="Heiman D."/>
            <person name="Young S."/>
            <person name="Zeng Q."/>
            <person name="Abouelleil A."/>
            <person name="Aftuck L."/>
            <person name="Bessette D."/>
            <person name="Brown A."/>
            <person name="FitzGerald M."/>
            <person name="Lui A."/>
            <person name="Macdonald J.P."/>
            <person name="Priest M."/>
            <person name="Orbach M.J."/>
            <person name="Galgiani J.N."/>
            <person name="Kirkland T.N."/>
            <person name="Cole G.T."/>
            <person name="Birren B.W."/>
            <person name="Henn M.R."/>
            <person name="Taylor J.W."/>
            <person name="Rounsley S.D."/>
        </authorList>
    </citation>
    <scope>NUCLEOTIDE SEQUENCE [LARGE SCALE GENOMIC DNA]</scope>
    <source>
        <strain evidence="2">RMSCC 2394</strain>
    </source>
</reference>
<accession>A0A0J6XWL3</accession>
<protein>
    <submittedName>
        <fullName evidence="1">Uncharacterized protein</fullName>
    </submittedName>
</protein>
<gene>
    <name evidence="1" type="ORF">CIRG_00707</name>
</gene>
<evidence type="ECO:0000313" key="2">
    <source>
        <dbReference type="Proteomes" id="UP000054565"/>
    </source>
</evidence>
<evidence type="ECO:0000313" key="1">
    <source>
        <dbReference type="EMBL" id="KMP00566.1"/>
    </source>
</evidence>
<dbReference type="EMBL" id="DS028093">
    <property type="protein sequence ID" value="KMP00566.1"/>
    <property type="molecule type" value="Genomic_DNA"/>
</dbReference>
<sequence length="149" mass="15969">MNLGVVEIRSRASKAGGSRNDGSTDGIMTGTKGVNIYLAYHGGLEEKLSMSITSRSGEVLTEVPGTVRAFNGGAGYGVGSLYPPRCLGWNIQVCLFGRLTAGVLEETLGVKEHELAIRLTCFERASIKPDEDTIAIILIRLSLNKFSLH</sequence>
<name>A0A0J6XWL3_COCIT</name>
<dbReference type="AlphaFoldDB" id="A0A0J6XWL3"/>
<organism evidence="1 2">
    <name type="scientific">Coccidioides immitis RMSCC 2394</name>
    <dbReference type="NCBI Taxonomy" id="404692"/>
    <lineage>
        <taxon>Eukaryota</taxon>
        <taxon>Fungi</taxon>
        <taxon>Dikarya</taxon>
        <taxon>Ascomycota</taxon>
        <taxon>Pezizomycotina</taxon>
        <taxon>Eurotiomycetes</taxon>
        <taxon>Eurotiomycetidae</taxon>
        <taxon>Onygenales</taxon>
        <taxon>Onygenaceae</taxon>
        <taxon>Coccidioides</taxon>
    </lineage>
</organism>
<proteinExistence type="predicted"/>
<dbReference type="Proteomes" id="UP000054565">
    <property type="component" value="Unassembled WGS sequence"/>
</dbReference>